<sequence length="47" mass="5636">MTSPERDRLRHARVRQRGEQYRLSERFLFPNGVSDEYQVLPHSGHLN</sequence>
<dbReference type="GeneID" id="87636811"/>
<proteinExistence type="predicted"/>
<protein>
    <submittedName>
        <fullName evidence="2">Uncharacterized protein</fullName>
    </submittedName>
</protein>
<keyword evidence="2" id="KW-0614">Plasmid</keyword>
<gene>
    <name evidence="1" type="ORF">ABR748_36100</name>
    <name evidence="2" type="ORF">HUT09_36755</name>
</gene>
<evidence type="ECO:0000313" key="4">
    <source>
        <dbReference type="Proteomes" id="UP001456562"/>
    </source>
</evidence>
<reference evidence="2 3" key="1">
    <citation type="submission" date="2020-06" db="EMBL/GenBank/DDBJ databases">
        <title>Genome mining for natural products.</title>
        <authorList>
            <person name="Zhang B."/>
            <person name="Shi J."/>
            <person name="Ge H."/>
        </authorList>
    </citation>
    <scope>NUCLEOTIDE SEQUENCE [LARGE SCALE GENOMIC DNA]</scope>
    <source>
        <strain evidence="2 3">NA06532</strain>
        <plasmid evidence="2 3">unnamed1</plasmid>
    </source>
</reference>
<accession>A0A7H8N0V2</accession>
<dbReference type="RefSeq" id="WP_176145901.1">
    <property type="nucleotide sequence ID" value="NZ_CP054927.1"/>
</dbReference>
<dbReference type="AlphaFoldDB" id="A0A7H8N0V2"/>
<evidence type="ECO:0000313" key="1">
    <source>
        <dbReference type="EMBL" id="MER0429573.1"/>
    </source>
</evidence>
<dbReference type="EMBL" id="JBEJUE010000064">
    <property type="protein sequence ID" value="MER0429573.1"/>
    <property type="molecule type" value="Genomic_DNA"/>
</dbReference>
<keyword evidence="4" id="KW-1185">Reference proteome</keyword>
<dbReference type="Proteomes" id="UP000509345">
    <property type="component" value="Plasmid unnamed1"/>
</dbReference>
<dbReference type="EMBL" id="CP054927">
    <property type="protein sequence ID" value="QKW48032.1"/>
    <property type="molecule type" value="Genomic_DNA"/>
</dbReference>
<evidence type="ECO:0000313" key="2">
    <source>
        <dbReference type="EMBL" id="QKW48032.1"/>
    </source>
</evidence>
<organism evidence="2 3">
    <name type="scientific">Streptomyces microflavus</name>
    <name type="common">Streptomyces lipmanii</name>
    <dbReference type="NCBI Taxonomy" id="1919"/>
    <lineage>
        <taxon>Bacteria</taxon>
        <taxon>Bacillati</taxon>
        <taxon>Actinomycetota</taxon>
        <taxon>Actinomycetes</taxon>
        <taxon>Kitasatosporales</taxon>
        <taxon>Streptomycetaceae</taxon>
        <taxon>Streptomyces</taxon>
    </lineage>
</organism>
<evidence type="ECO:0000313" key="3">
    <source>
        <dbReference type="Proteomes" id="UP000509345"/>
    </source>
</evidence>
<name>A0A7H8N0V2_STRMI</name>
<reference evidence="1 4" key="2">
    <citation type="submission" date="2024-01" db="EMBL/GenBank/DDBJ databases">
        <title>Metagenomic exploration of the rhizosphere soil microbial community and their significance in facilitating the development of wild simulated ginseng.</title>
        <authorList>
            <person name="Huang J."/>
        </authorList>
    </citation>
    <scope>NUCLEOTIDE SEQUENCE [LARGE SCALE GENOMIC DNA]</scope>
    <source>
        <strain evidence="1 4">WY141</strain>
    </source>
</reference>
<dbReference type="Proteomes" id="UP001456562">
    <property type="component" value="Unassembled WGS sequence"/>
</dbReference>
<geneLocation type="plasmid" evidence="2 3">
    <name>unnamed1</name>
</geneLocation>